<organism evidence="1 2">
    <name type="scientific">Parvularcula lutaonensis</name>
    <dbReference type="NCBI Taxonomy" id="491923"/>
    <lineage>
        <taxon>Bacteria</taxon>
        <taxon>Pseudomonadati</taxon>
        <taxon>Pseudomonadota</taxon>
        <taxon>Alphaproteobacteria</taxon>
        <taxon>Parvularculales</taxon>
        <taxon>Parvularculaceae</taxon>
        <taxon>Parvularcula</taxon>
    </lineage>
</organism>
<dbReference type="RefSeq" id="WP_189573036.1">
    <property type="nucleotide sequence ID" value="NZ_BMXU01000001.1"/>
</dbReference>
<evidence type="ECO:0000313" key="1">
    <source>
        <dbReference type="EMBL" id="MFC3301647.1"/>
    </source>
</evidence>
<protein>
    <submittedName>
        <fullName evidence="1">DUF2237 family protein</fullName>
    </submittedName>
</protein>
<dbReference type="Pfam" id="PF09996">
    <property type="entry name" value="DUF2237"/>
    <property type="match status" value="1"/>
</dbReference>
<keyword evidence="2" id="KW-1185">Reference proteome</keyword>
<dbReference type="Proteomes" id="UP001595607">
    <property type="component" value="Unassembled WGS sequence"/>
</dbReference>
<name>A0ABV7M9S1_9PROT</name>
<evidence type="ECO:0000313" key="2">
    <source>
        <dbReference type="Proteomes" id="UP001595607"/>
    </source>
</evidence>
<dbReference type="Gene3D" id="3.30.56.110">
    <property type="entry name" value="Protein of unknown function DUF2237"/>
    <property type="match status" value="1"/>
</dbReference>
<dbReference type="EMBL" id="JBHRVA010000002">
    <property type="protein sequence ID" value="MFC3301647.1"/>
    <property type="molecule type" value="Genomic_DNA"/>
</dbReference>
<gene>
    <name evidence="1" type="ORF">ACFONP_02725</name>
</gene>
<comment type="caution">
    <text evidence="1">The sequence shown here is derived from an EMBL/GenBank/DDBJ whole genome shotgun (WGS) entry which is preliminary data.</text>
</comment>
<reference evidence="2" key="1">
    <citation type="journal article" date="2019" name="Int. J. Syst. Evol. Microbiol.">
        <title>The Global Catalogue of Microorganisms (GCM) 10K type strain sequencing project: providing services to taxonomists for standard genome sequencing and annotation.</title>
        <authorList>
            <consortium name="The Broad Institute Genomics Platform"/>
            <consortium name="The Broad Institute Genome Sequencing Center for Infectious Disease"/>
            <person name="Wu L."/>
            <person name="Ma J."/>
        </authorList>
    </citation>
    <scope>NUCLEOTIDE SEQUENCE [LARGE SCALE GENOMIC DNA]</scope>
    <source>
        <strain evidence="2">KCTC 22245</strain>
    </source>
</reference>
<dbReference type="PANTHER" id="PTHR37466">
    <property type="entry name" value="SLR1628 PROTEIN"/>
    <property type="match status" value="1"/>
</dbReference>
<proteinExistence type="predicted"/>
<dbReference type="InterPro" id="IPR018714">
    <property type="entry name" value="DUF2237"/>
</dbReference>
<accession>A0ABV7M9S1</accession>
<sequence length="122" mass="13256">MAKNVLGGELQVCGCNPMTGFTRTGFCETGRQDRGSHTVCAVVDEAFLSFTRQKGNDLSTPRPEWGFPGLKPGDRWCVCAGRWEEARQAGRAPGVVLAACHERALDRVALSDLKAHAVDRPQ</sequence>
<dbReference type="PANTHER" id="PTHR37466:SF1">
    <property type="entry name" value="SLR1628 PROTEIN"/>
    <property type="match status" value="1"/>
</dbReference>